<gene>
    <name evidence="1" type="ORF">TNCV_1120461</name>
</gene>
<accession>A0A8X6VJ94</accession>
<dbReference type="Proteomes" id="UP000887159">
    <property type="component" value="Unassembled WGS sequence"/>
</dbReference>
<sequence>MALMNCAAPSRTVSERIQHVTHQSMSARTLRHRLQKTGMSAKCLLLRLSLTENHRRLRHQWCDERRTWTTE</sequence>
<organism evidence="1 2">
    <name type="scientific">Trichonephila clavipes</name>
    <name type="common">Golden silk orbweaver</name>
    <name type="synonym">Nephila clavipes</name>
    <dbReference type="NCBI Taxonomy" id="2585209"/>
    <lineage>
        <taxon>Eukaryota</taxon>
        <taxon>Metazoa</taxon>
        <taxon>Ecdysozoa</taxon>
        <taxon>Arthropoda</taxon>
        <taxon>Chelicerata</taxon>
        <taxon>Arachnida</taxon>
        <taxon>Araneae</taxon>
        <taxon>Araneomorphae</taxon>
        <taxon>Entelegynae</taxon>
        <taxon>Araneoidea</taxon>
        <taxon>Nephilidae</taxon>
        <taxon>Trichonephila</taxon>
    </lineage>
</organism>
<evidence type="ECO:0000313" key="1">
    <source>
        <dbReference type="EMBL" id="GFY20812.1"/>
    </source>
</evidence>
<dbReference type="AlphaFoldDB" id="A0A8X6VJ94"/>
<dbReference type="EMBL" id="BMAU01021356">
    <property type="protein sequence ID" value="GFY20812.1"/>
    <property type="molecule type" value="Genomic_DNA"/>
</dbReference>
<keyword evidence="2" id="KW-1185">Reference proteome</keyword>
<name>A0A8X6VJ94_TRICX</name>
<protein>
    <recommendedName>
        <fullName evidence="3">Transposase Tc1-like domain-containing protein</fullName>
    </recommendedName>
</protein>
<comment type="caution">
    <text evidence="1">The sequence shown here is derived from an EMBL/GenBank/DDBJ whole genome shotgun (WGS) entry which is preliminary data.</text>
</comment>
<evidence type="ECO:0000313" key="2">
    <source>
        <dbReference type="Proteomes" id="UP000887159"/>
    </source>
</evidence>
<reference evidence="1" key="1">
    <citation type="submission" date="2020-08" db="EMBL/GenBank/DDBJ databases">
        <title>Multicomponent nature underlies the extraordinary mechanical properties of spider dragline silk.</title>
        <authorList>
            <person name="Kono N."/>
            <person name="Nakamura H."/>
            <person name="Mori M."/>
            <person name="Yoshida Y."/>
            <person name="Ohtoshi R."/>
            <person name="Malay A.D."/>
            <person name="Moran D.A.P."/>
            <person name="Tomita M."/>
            <person name="Numata K."/>
            <person name="Arakawa K."/>
        </authorList>
    </citation>
    <scope>NUCLEOTIDE SEQUENCE</scope>
</reference>
<evidence type="ECO:0008006" key="3">
    <source>
        <dbReference type="Google" id="ProtNLM"/>
    </source>
</evidence>
<proteinExistence type="predicted"/>